<gene>
    <name evidence="2" type="ORF">GCM10023314_19690</name>
</gene>
<evidence type="ECO:0000313" key="3">
    <source>
        <dbReference type="Proteomes" id="UP001501302"/>
    </source>
</evidence>
<dbReference type="Gene3D" id="3.40.30.10">
    <property type="entry name" value="Glutaredoxin"/>
    <property type="match status" value="1"/>
</dbReference>
<dbReference type="InterPro" id="IPR036249">
    <property type="entry name" value="Thioredoxin-like_sf"/>
</dbReference>
<evidence type="ECO:0000313" key="2">
    <source>
        <dbReference type="EMBL" id="GAA4946459.1"/>
    </source>
</evidence>
<evidence type="ECO:0000259" key="1">
    <source>
        <dbReference type="PROSITE" id="PS51352"/>
    </source>
</evidence>
<feature type="domain" description="Thioredoxin" evidence="1">
    <location>
        <begin position="334"/>
        <end position="474"/>
    </location>
</feature>
<sequence length="474" mass="55708">MKLYFTFILILIAFFFGCKKDGNETTIDYAYLGGEIINPNTDYVILYKDKSIVDTITLDGRNRFLHKVNNIQQGLYTFRHGGEYQMILLEPKDSVLFRLNTLDFDESLVFTGIGDKKNNYLINEFLENEKEEKHNIKLCQLNPHAFQKYVDSIRASKIKTLETFTRKHKPSPLFEKYAQANIDYRYYSSKEVYPFWHYGKNKMAILKSLPDNFYDYRKDINYNDEFLSNYFNYSTFLRHNFSNLALKSHNNHSDNQSFNRGSLCYNLDRLKLIDSLVTNTSIKDDLLYHFTMSYLSKCKNEEKNNAILESYLSKSKSEEGKKMMVRYANSLNNLKEGSKLPPINLVDYNAGEIEINSAIQTPTVVSFWSQIYYEHFKESHYKLKELKVKYPEIKFITINVDAYGLDNSKKMLLEHGFDSTNEYQFKNPVETSEILAIHPMTKTIIIDKNKKIINNNTNLFSIHFEEQLLGLINR</sequence>
<keyword evidence="3" id="KW-1185">Reference proteome</keyword>
<proteinExistence type="predicted"/>
<name>A0ABP9GKV5_9FLAO</name>
<protein>
    <submittedName>
        <fullName evidence="2">Thioredoxin family protein</fullName>
    </submittedName>
</protein>
<dbReference type="RefSeq" id="WP_345191854.1">
    <property type="nucleotide sequence ID" value="NZ_BAABJJ010000029.1"/>
</dbReference>
<dbReference type="Proteomes" id="UP001501302">
    <property type="component" value="Unassembled WGS sequence"/>
</dbReference>
<reference evidence="3" key="1">
    <citation type="journal article" date="2019" name="Int. J. Syst. Evol. Microbiol.">
        <title>The Global Catalogue of Microorganisms (GCM) 10K type strain sequencing project: providing services to taxonomists for standard genome sequencing and annotation.</title>
        <authorList>
            <consortium name="The Broad Institute Genomics Platform"/>
            <consortium name="The Broad Institute Genome Sequencing Center for Infectious Disease"/>
            <person name="Wu L."/>
            <person name="Ma J."/>
        </authorList>
    </citation>
    <scope>NUCLEOTIDE SEQUENCE [LARGE SCALE GENOMIC DNA]</scope>
    <source>
        <strain evidence="3">JCM 18285</strain>
    </source>
</reference>
<dbReference type="SUPFAM" id="SSF52833">
    <property type="entry name" value="Thioredoxin-like"/>
    <property type="match status" value="1"/>
</dbReference>
<accession>A0ABP9GKV5</accession>
<dbReference type="PROSITE" id="PS51352">
    <property type="entry name" value="THIOREDOXIN_2"/>
    <property type="match status" value="1"/>
</dbReference>
<dbReference type="InterPro" id="IPR013766">
    <property type="entry name" value="Thioredoxin_domain"/>
</dbReference>
<dbReference type="PROSITE" id="PS51257">
    <property type="entry name" value="PROKAR_LIPOPROTEIN"/>
    <property type="match status" value="1"/>
</dbReference>
<dbReference type="EMBL" id="BAABJJ010000029">
    <property type="protein sequence ID" value="GAA4946459.1"/>
    <property type="molecule type" value="Genomic_DNA"/>
</dbReference>
<organism evidence="2 3">
    <name type="scientific">Algibacter agarivorans</name>
    <dbReference type="NCBI Taxonomy" id="1109741"/>
    <lineage>
        <taxon>Bacteria</taxon>
        <taxon>Pseudomonadati</taxon>
        <taxon>Bacteroidota</taxon>
        <taxon>Flavobacteriia</taxon>
        <taxon>Flavobacteriales</taxon>
        <taxon>Flavobacteriaceae</taxon>
        <taxon>Algibacter</taxon>
    </lineage>
</organism>
<comment type="caution">
    <text evidence="2">The sequence shown here is derived from an EMBL/GenBank/DDBJ whole genome shotgun (WGS) entry which is preliminary data.</text>
</comment>